<keyword evidence="12" id="KW-1185">Reference proteome</keyword>
<keyword evidence="3 9" id="KW-0347">Helicase</keyword>
<dbReference type="PANTHER" id="PTHR11070">
    <property type="entry name" value="UVRD / RECB / PCRA DNA HELICASE FAMILY MEMBER"/>
    <property type="match status" value="1"/>
</dbReference>
<dbReference type="GO" id="GO:0005524">
    <property type="term" value="F:ATP binding"/>
    <property type="evidence" value="ECO:0007669"/>
    <property type="project" value="UniProtKB-UniRule"/>
</dbReference>
<dbReference type="InterPro" id="IPR014017">
    <property type="entry name" value="DNA_helicase_UvrD-like_C"/>
</dbReference>
<evidence type="ECO:0000313" key="11">
    <source>
        <dbReference type="EMBL" id="TFB73204.1"/>
    </source>
</evidence>
<dbReference type="GO" id="GO:0043138">
    <property type="term" value="F:3'-5' DNA helicase activity"/>
    <property type="evidence" value="ECO:0007669"/>
    <property type="project" value="UniProtKB-EC"/>
</dbReference>
<dbReference type="EC" id="5.6.2.4" evidence="7"/>
<evidence type="ECO:0000256" key="9">
    <source>
        <dbReference type="PROSITE-ProRule" id="PRU00560"/>
    </source>
</evidence>
<organism evidence="11 12">
    <name type="scientific">Cryobacterium glaciale</name>
    <dbReference type="NCBI Taxonomy" id="1259145"/>
    <lineage>
        <taxon>Bacteria</taxon>
        <taxon>Bacillati</taxon>
        <taxon>Actinomycetota</taxon>
        <taxon>Actinomycetes</taxon>
        <taxon>Micrococcales</taxon>
        <taxon>Microbacteriaceae</taxon>
        <taxon>Cryobacterium</taxon>
    </lineage>
</organism>
<keyword evidence="1 9" id="KW-0547">Nucleotide-binding</keyword>
<evidence type="ECO:0000256" key="5">
    <source>
        <dbReference type="ARBA" id="ARBA00023235"/>
    </source>
</evidence>
<dbReference type="Pfam" id="PF13361">
    <property type="entry name" value="UvrD_C"/>
    <property type="match status" value="1"/>
</dbReference>
<dbReference type="GO" id="GO:0003916">
    <property type="term" value="F:DNA topoisomerase activity"/>
    <property type="evidence" value="ECO:0007669"/>
    <property type="project" value="InterPro"/>
</dbReference>
<keyword evidence="4 9" id="KW-0067">ATP-binding</keyword>
<dbReference type="GO" id="GO:0005829">
    <property type="term" value="C:cytosol"/>
    <property type="evidence" value="ECO:0007669"/>
    <property type="project" value="TreeGrafter"/>
</dbReference>
<dbReference type="Gene3D" id="3.40.50.300">
    <property type="entry name" value="P-loop containing nucleotide triphosphate hydrolases"/>
    <property type="match status" value="3"/>
</dbReference>
<evidence type="ECO:0000256" key="3">
    <source>
        <dbReference type="ARBA" id="ARBA00022806"/>
    </source>
</evidence>
<dbReference type="GO" id="GO:0005694">
    <property type="term" value="C:chromosome"/>
    <property type="evidence" value="ECO:0007669"/>
    <property type="project" value="InterPro"/>
</dbReference>
<name>A0A4R8UYA0_9MICO</name>
<evidence type="ECO:0000256" key="1">
    <source>
        <dbReference type="ARBA" id="ARBA00022741"/>
    </source>
</evidence>
<dbReference type="GO" id="GO:0016887">
    <property type="term" value="F:ATP hydrolysis activity"/>
    <property type="evidence" value="ECO:0007669"/>
    <property type="project" value="RHEA"/>
</dbReference>
<evidence type="ECO:0000256" key="6">
    <source>
        <dbReference type="ARBA" id="ARBA00034617"/>
    </source>
</evidence>
<dbReference type="GO" id="GO:0003677">
    <property type="term" value="F:DNA binding"/>
    <property type="evidence" value="ECO:0007669"/>
    <property type="project" value="InterPro"/>
</dbReference>
<sequence>MKQPGVDHYFFHYRVAICRGRGRDAVGWHPAVCCLMAARWRRAGNSTQRSETLLDGAGLHSCRGRGRVLRAAIRAGRLRRFSGVDLGHEFFSQDVPHVHNSDITDCLYHAHDQTTAQIPMIKHALPTWQPSAWAKTLTGSGDWQLALHDDIVTVTIDGAAIATAVEDVATVAVTGGLFWSQIELQVGERVSRLRGIRSKEAAAFEHAFTTSRQSLQLRQLTTEFDTAARQATLWLNSFTTALTEHRQTKGWITTEFDTDWAARKAAVGFSHLLDNKTLHYHIAAQTGNVADTIAHWSEDVQDVTARENLNHLERETDECREFFDNVESSPLTPEQTRAVICFDNRMLVVASAGSGKTSTMVAKAGYALHRNLISADKILMLAFNSAAAKQLQQRTRDRLTPLGLDADKVVARTFHAFGLEVIGQATGKKPSLAPWLEGGKDIEQLGLIVDRLRATDVMFRSEWDFFRAVLARDYPDDDGEKAGASEGFQTLQGVPVRSPAERIIADWLFFNGVDYIYETRYEIETADAEHGHYRPDFYYPDINAYHEHWAIDADGSSPFEGYLDDVAWKRKLHRTNGTTLLETTRGELYGGTALTALAKQLTKRGISLQPDPDRLAVGQKPVENALLLGTFRTFLIHAKSNCLTDEQLTARLAELAHGPVRYRDASFLRLFAAIRREWDGKLAADDCIDFEDMLTLSAQHLENGDWDSPYDLVMVDEFQDASYARARLARALVATPGRFLFAVGDDWQSINRFAGADVSVMTDFETWFGPSETMRLERTFRFPQSIADVSSAFVMQNPVQIAKSVVSSTAEYAPPVEIMTVEADTVVAAAIRHRLTTLHARVASGAVPSALGRKLSVLVLGRYRHQSSYLDGCKHLADLLDISFTTIHASKGGEADYIVMPGLVSGKWGFPSTIPNDPVLRLAMPAAEEFPKAEERRLFYVALTRARRSVLLVTIDKRESRFVMELVRDQSVLRTNAIGEELHSIVCPRCGRGFMLERTSKRGPFLGCRRYPRCKATLSIDGSPSVPVVKPVVGYRKPFTPYRRNR</sequence>
<evidence type="ECO:0000256" key="7">
    <source>
        <dbReference type="ARBA" id="ARBA00034808"/>
    </source>
</evidence>
<dbReference type="Gene3D" id="3.30.65.10">
    <property type="entry name" value="Bacterial Topoisomerase I, domain 1"/>
    <property type="match status" value="1"/>
</dbReference>
<dbReference type="Pfam" id="PF01396">
    <property type="entry name" value="Zn_ribbon_Top1"/>
    <property type="match status" value="1"/>
</dbReference>
<dbReference type="OrthoDB" id="5298826at2"/>
<feature type="domain" description="UvrD-like helicase ATP-binding" evidence="10">
    <location>
        <begin position="329"/>
        <end position="783"/>
    </location>
</feature>
<reference evidence="11 12" key="1">
    <citation type="submission" date="2019-03" db="EMBL/GenBank/DDBJ databases">
        <title>Genomics of glacier-inhabiting Cryobacterium strains.</title>
        <authorList>
            <person name="Liu Q."/>
            <person name="Xin Y.-H."/>
        </authorList>
    </citation>
    <scope>NUCLEOTIDE SEQUENCE [LARGE SCALE GENOMIC DNA]</scope>
    <source>
        <strain evidence="11 12">HLT2-23</strain>
    </source>
</reference>
<dbReference type="GO" id="GO:0000725">
    <property type="term" value="P:recombinational repair"/>
    <property type="evidence" value="ECO:0007669"/>
    <property type="project" value="TreeGrafter"/>
</dbReference>
<protein>
    <recommendedName>
        <fullName evidence="7">DNA 3'-5' helicase</fullName>
        <ecNumber evidence="7">5.6.2.4</ecNumber>
    </recommendedName>
</protein>
<dbReference type="InterPro" id="IPR027417">
    <property type="entry name" value="P-loop_NTPase"/>
</dbReference>
<keyword evidence="2 9" id="KW-0378">Hydrolase</keyword>
<dbReference type="InterPro" id="IPR014016">
    <property type="entry name" value="UvrD-like_ATP-bd"/>
</dbReference>
<dbReference type="GO" id="GO:0006265">
    <property type="term" value="P:DNA topological change"/>
    <property type="evidence" value="ECO:0007669"/>
    <property type="project" value="InterPro"/>
</dbReference>
<accession>A0A4R8UYA0</accession>
<comment type="caution">
    <text evidence="11">The sequence shown here is derived from an EMBL/GenBank/DDBJ whole genome shotgun (WGS) entry which is preliminary data.</text>
</comment>
<dbReference type="PROSITE" id="PS51198">
    <property type="entry name" value="UVRD_HELICASE_ATP_BIND"/>
    <property type="match status" value="1"/>
</dbReference>
<dbReference type="Pfam" id="PF00580">
    <property type="entry name" value="UvrD-helicase"/>
    <property type="match status" value="1"/>
</dbReference>
<dbReference type="Proteomes" id="UP000298173">
    <property type="component" value="Unassembled WGS sequence"/>
</dbReference>
<keyword evidence="5" id="KW-0413">Isomerase</keyword>
<dbReference type="SUPFAM" id="SSF57783">
    <property type="entry name" value="Zinc beta-ribbon"/>
    <property type="match status" value="1"/>
</dbReference>
<dbReference type="PANTHER" id="PTHR11070:SF63">
    <property type="entry name" value="DNA HELICASE IV"/>
    <property type="match status" value="1"/>
</dbReference>
<gene>
    <name evidence="11" type="ORF">E3O06_08200</name>
</gene>
<dbReference type="EMBL" id="SOEY01000018">
    <property type="protein sequence ID" value="TFB73204.1"/>
    <property type="molecule type" value="Genomic_DNA"/>
</dbReference>
<proteinExistence type="predicted"/>
<evidence type="ECO:0000256" key="8">
    <source>
        <dbReference type="ARBA" id="ARBA00048988"/>
    </source>
</evidence>
<evidence type="ECO:0000256" key="2">
    <source>
        <dbReference type="ARBA" id="ARBA00022801"/>
    </source>
</evidence>
<dbReference type="SUPFAM" id="SSF52540">
    <property type="entry name" value="P-loop containing nucleoside triphosphate hydrolases"/>
    <property type="match status" value="1"/>
</dbReference>
<evidence type="ECO:0000313" key="12">
    <source>
        <dbReference type="Proteomes" id="UP000298173"/>
    </source>
</evidence>
<dbReference type="InterPro" id="IPR013498">
    <property type="entry name" value="Topo_IA_Znf"/>
</dbReference>
<comment type="catalytic activity">
    <reaction evidence="6">
        <text>Couples ATP hydrolysis with the unwinding of duplex DNA by translocating in the 3'-5' direction.</text>
        <dbReference type="EC" id="5.6.2.4"/>
    </reaction>
</comment>
<evidence type="ECO:0000259" key="10">
    <source>
        <dbReference type="PROSITE" id="PS51198"/>
    </source>
</evidence>
<comment type="catalytic activity">
    <reaction evidence="8">
        <text>ATP + H2O = ADP + phosphate + H(+)</text>
        <dbReference type="Rhea" id="RHEA:13065"/>
        <dbReference type="ChEBI" id="CHEBI:15377"/>
        <dbReference type="ChEBI" id="CHEBI:15378"/>
        <dbReference type="ChEBI" id="CHEBI:30616"/>
        <dbReference type="ChEBI" id="CHEBI:43474"/>
        <dbReference type="ChEBI" id="CHEBI:456216"/>
        <dbReference type="EC" id="5.6.2.4"/>
    </reaction>
</comment>
<dbReference type="InterPro" id="IPR000212">
    <property type="entry name" value="DNA_helicase_UvrD/REP"/>
</dbReference>
<feature type="binding site" evidence="9">
    <location>
        <begin position="350"/>
        <end position="357"/>
    </location>
    <ligand>
        <name>ATP</name>
        <dbReference type="ChEBI" id="CHEBI:30616"/>
    </ligand>
</feature>
<dbReference type="AlphaFoldDB" id="A0A4R8UYA0"/>
<evidence type="ECO:0000256" key="4">
    <source>
        <dbReference type="ARBA" id="ARBA00022840"/>
    </source>
</evidence>